<comment type="caution">
    <text evidence="1">The sequence shown here is derived from an EMBL/GenBank/DDBJ whole genome shotgun (WGS) entry which is preliminary data.</text>
</comment>
<evidence type="ECO:0000313" key="1">
    <source>
        <dbReference type="EMBL" id="MDQ0364283.1"/>
    </source>
</evidence>
<protein>
    <submittedName>
        <fullName evidence="1">Uncharacterized protein</fullName>
    </submittedName>
</protein>
<evidence type="ECO:0000313" key="2">
    <source>
        <dbReference type="Proteomes" id="UP001240236"/>
    </source>
</evidence>
<gene>
    <name evidence="1" type="ORF">J2S42_000952</name>
</gene>
<proteinExistence type="predicted"/>
<dbReference type="EMBL" id="JAUSUZ010000001">
    <property type="protein sequence ID" value="MDQ0364283.1"/>
    <property type="molecule type" value="Genomic_DNA"/>
</dbReference>
<accession>A0AAE3VUK7</accession>
<keyword evidence="2" id="KW-1185">Reference proteome</keyword>
<dbReference type="Proteomes" id="UP001240236">
    <property type="component" value="Unassembled WGS sequence"/>
</dbReference>
<sequence>MAQWLTLLIPAAAALAGVVLTQAWNTWLTRRQRRLEVHHTLWNERRATLHRFLTLLNQALDSTRAAVREGDAPEQRRLADDRREDRWAAAFESYLEIAIVFPEEATNRAWKHLQGAYSWRRAAIEAGDAVRAPRHEDLITALKPWLSLET</sequence>
<name>A0AAE3VUK7_9ACTN</name>
<dbReference type="RefSeq" id="WP_307235569.1">
    <property type="nucleotide sequence ID" value="NZ_JAUSUZ010000001.1"/>
</dbReference>
<reference evidence="1 2" key="1">
    <citation type="submission" date="2023-07" db="EMBL/GenBank/DDBJ databases">
        <title>Sequencing the genomes of 1000 actinobacteria strains.</title>
        <authorList>
            <person name="Klenk H.-P."/>
        </authorList>
    </citation>
    <scope>NUCLEOTIDE SEQUENCE [LARGE SCALE GENOMIC DNA]</scope>
    <source>
        <strain evidence="1 2">DSM 44709</strain>
    </source>
</reference>
<organism evidence="1 2">
    <name type="scientific">Catenuloplanes indicus</name>
    <dbReference type="NCBI Taxonomy" id="137267"/>
    <lineage>
        <taxon>Bacteria</taxon>
        <taxon>Bacillati</taxon>
        <taxon>Actinomycetota</taxon>
        <taxon>Actinomycetes</taxon>
        <taxon>Micromonosporales</taxon>
        <taxon>Micromonosporaceae</taxon>
        <taxon>Catenuloplanes</taxon>
    </lineage>
</organism>
<dbReference type="AlphaFoldDB" id="A0AAE3VUK7"/>